<dbReference type="Gene3D" id="3.40.50.300">
    <property type="entry name" value="P-loop containing nucleotide triphosphate hydrolases"/>
    <property type="match status" value="1"/>
</dbReference>
<dbReference type="SUPFAM" id="SSF90123">
    <property type="entry name" value="ABC transporter transmembrane region"/>
    <property type="match status" value="1"/>
</dbReference>
<dbReference type="Pfam" id="PF00664">
    <property type="entry name" value="ABC_membrane"/>
    <property type="match status" value="1"/>
</dbReference>
<dbReference type="PANTHER" id="PTHR43394">
    <property type="entry name" value="ATP-DEPENDENT PERMEASE MDL1, MITOCHONDRIAL"/>
    <property type="match status" value="1"/>
</dbReference>
<feature type="transmembrane region" description="Helical" evidence="5">
    <location>
        <begin position="47"/>
        <end position="66"/>
    </location>
</feature>
<dbReference type="InterPro" id="IPR036640">
    <property type="entry name" value="ABC1_TM_sf"/>
</dbReference>
<feature type="transmembrane region" description="Helical" evidence="5">
    <location>
        <begin position="123"/>
        <end position="142"/>
    </location>
</feature>
<feature type="domain" description="ABC transmembrane type-1" evidence="7">
    <location>
        <begin position="10"/>
        <end position="291"/>
    </location>
</feature>
<evidence type="ECO:0000256" key="2">
    <source>
        <dbReference type="ARBA" id="ARBA00022692"/>
    </source>
</evidence>
<evidence type="ECO:0000259" key="6">
    <source>
        <dbReference type="PROSITE" id="PS50893"/>
    </source>
</evidence>
<name>A0ABW3YJ76_9ACTN</name>
<comment type="caution">
    <text evidence="8">The sequence shown here is derived from an EMBL/GenBank/DDBJ whole genome shotgun (WGS) entry which is preliminary data.</text>
</comment>
<dbReference type="SUPFAM" id="SSF52540">
    <property type="entry name" value="P-loop containing nucleoside triphosphate hydrolases"/>
    <property type="match status" value="1"/>
</dbReference>
<keyword evidence="2 5" id="KW-0812">Transmembrane</keyword>
<proteinExistence type="predicted"/>
<keyword evidence="9" id="KW-1185">Reference proteome</keyword>
<feature type="transmembrane region" description="Helical" evidence="5">
    <location>
        <begin position="262"/>
        <end position="282"/>
    </location>
</feature>
<reference evidence="9" key="1">
    <citation type="journal article" date="2019" name="Int. J. Syst. Evol. Microbiol.">
        <title>The Global Catalogue of Microorganisms (GCM) 10K type strain sequencing project: providing services to taxonomists for standard genome sequencing and annotation.</title>
        <authorList>
            <consortium name="The Broad Institute Genomics Platform"/>
            <consortium name="The Broad Institute Genome Sequencing Center for Infectious Disease"/>
            <person name="Wu L."/>
            <person name="Ma J."/>
        </authorList>
    </citation>
    <scope>NUCLEOTIDE SEQUENCE [LARGE SCALE GENOMIC DNA]</scope>
    <source>
        <strain evidence="9">JCM 31037</strain>
    </source>
</reference>
<evidence type="ECO:0000256" key="3">
    <source>
        <dbReference type="ARBA" id="ARBA00022989"/>
    </source>
</evidence>
<keyword evidence="3 5" id="KW-1133">Transmembrane helix</keyword>
<dbReference type="PANTHER" id="PTHR43394:SF1">
    <property type="entry name" value="ATP-BINDING CASSETTE SUB-FAMILY B MEMBER 10, MITOCHONDRIAL"/>
    <property type="match status" value="1"/>
</dbReference>
<dbReference type="InterPro" id="IPR039421">
    <property type="entry name" value="Type_1_exporter"/>
</dbReference>
<feature type="transmembrane region" description="Helical" evidence="5">
    <location>
        <begin position="237"/>
        <end position="256"/>
    </location>
</feature>
<dbReference type="GO" id="GO:0005524">
    <property type="term" value="F:ATP binding"/>
    <property type="evidence" value="ECO:0007669"/>
    <property type="project" value="UniProtKB-KW"/>
</dbReference>
<dbReference type="PROSITE" id="PS00211">
    <property type="entry name" value="ABC_TRANSPORTER_1"/>
    <property type="match status" value="1"/>
</dbReference>
<dbReference type="Pfam" id="PF00005">
    <property type="entry name" value="ABC_tran"/>
    <property type="match status" value="1"/>
</dbReference>
<evidence type="ECO:0000259" key="7">
    <source>
        <dbReference type="PROSITE" id="PS50929"/>
    </source>
</evidence>
<dbReference type="PROSITE" id="PS50893">
    <property type="entry name" value="ABC_TRANSPORTER_2"/>
    <property type="match status" value="1"/>
</dbReference>
<evidence type="ECO:0000313" key="9">
    <source>
        <dbReference type="Proteomes" id="UP001597260"/>
    </source>
</evidence>
<keyword evidence="8" id="KW-0067">ATP-binding</keyword>
<gene>
    <name evidence="8" type="ORF">ACFQ4H_25665</name>
</gene>
<dbReference type="InterPro" id="IPR027417">
    <property type="entry name" value="P-loop_NTPase"/>
</dbReference>
<organism evidence="8 9">
    <name type="scientific">Micromonospora sonneratiae</name>
    <dbReference type="NCBI Taxonomy" id="1184706"/>
    <lineage>
        <taxon>Bacteria</taxon>
        <taxon>Bacillati</taxon>
        <taxon>Actinomycetota</taxon>
        <taxon>Actinomycetes</taxon>
        <taxon>Micromonosporales</taxon>
        <taxon>Micromonosporaceae</taxon>
        <taxon>Micromonospora</taxon>
    </lineage>
</organism>
<dbReference type="Proteomes" id="UP001597260">
    <property type="component" value="Unassembled WGS sequence"/>
</dbReference>
<evidence type="ECO:0000256" key="1">
    <source>
        <dbReference type="ARBA" id="ARBA00004651"/>
    </source>
</evidence>
<dbReference type="RefSeq" id="WP_377575193.1">
    <property type="nucleotide sequence ID" value="NZ_JBHTMP010000049.1"/>
</dbReference>
<protein>
    <submittedName>
        <fullName evidence="8">ABC transporter ATP-binding protein</fullName>
    </submittedName>
</protein>
<keyword evidence="8" id="KW-0547">Nucleotide-binding</keyword>
<dbReference type="InterPro" id="IPR017871">
    <property type="entry name" value="ABC_transporter-like_CS"/>
</dbReference>
<dbReference type="InterPro" id="IPR003439">
    <property type="entry name" value="ABC_transporter-like_ATP-bd"/>
</dbReference>
<keyword evidence="4 5" id="KW-0472">Membrane</keyword>
<comment type="subcellular location">
    <subcellularLocation>
        <location evidence="1">Cell membrane</location>
        <topology evidence="1">Multi-pass membrane protein</topology>
    </subcellularLocation>
</comment>
<evidence type="ECO:0000256" key="5">
    <source>
        <dbReference type="SAM" id="Phobius"/>
    </source>
</evidence>
<feature type="transmembrane region" description="Helical" evidence="5">
    <location>
        <begin position="148"/>
        <end position="167"/>
    </location>
</feature>
<dbReference type="EMBL" id="JBHTMP010000049">
    <property type="protein sequence ID" value="MFD1324481.1"/>
    <property type="molecule type" value="Genomic_DNA"/>
</dbReference>
<dbReference type="PROSITE" id="PS50929">
    <property type="entry name" value="ABC_TM1F"/>
    <property type="match status" value="1"/>
</dbReference>
<sequence length="649" mass="69134">MAARNKGPLIGGVLLGIVWMVSQALMPAAIGKAIDVGVTDRDLDGLVTWGLVLLGLGLLQATAGTVRHRLAVHVWLAGAYRTVQITVRQANRLGAALPKRLSTGEMVSIGTSDMDQIGGALDITARGSGAVVAIAVVAVILLSTSMPLGLVVVLGVPVLVLIVSVLIRPLHRRQQAYRDQQGRLTTRAGDIVTGLRVLRGVGGEPVFSDRYRTESQRLRAEGVRVARVDSLLEAAQILLPGSFVALVTWLGARFALQGDITAGQLVAFYGYAAFLITPLRTLTEVLNKYTRGYVAARRVVRLLGLTPEFTDPAEPAQLPERPGELVDLESGLVVRPGWLTALASTTPEEAVAVADRLGRYVDADVTLHGVPLRDLTLDTVRERILVADNDARLFAGPLRTELDPRDSADDATIHAALTAASATDIVEALPDGLATMVAERGREFSGGQQQRLRLARALVVDPEILVLVEPTSAVDAHTEARIADRLGEARRGRTTLVCTTSPLLLGRADRVVFLEDGKVVAEGTHTELLATEPRYAATVTREESAEEGAEETVEVSVSEFVEQTDGAVGHADADRGEVSVSEFVERTDGAVGHADADRGEVSVSEFVERTGGAVGHADTDRREVSVSEFVERTDGSVAHADADRREVSA</sequence>
<evidence type="ECO:0000256" key="4">
    <source>
        <dbReference type="ARBA" id="ARBA00023136"/>
    </source>
</evidence>
<dbReference type="InterPro" id="IPR011527">
    <property type="entry name" value="ABC1_TM_dom"/>
</dbReference>
<dbReference type="Gene3D" id="1.20.1560.10">
    <property type="entry name" value="ABC transporter type 1, transmembrane domain"/>
    <property type="match status" value="1"/>
</dbReference>
<feature type="domain" description="ABC transporter" evidence="6">
    <location>
        <begin position="226"/>
        <end position="541"/>
    </location>
</feature>
<accession>A0ABW3YJ76</accession>
<evidence type="ECO:0000313" key="8">
    <source>
        <dbReference type="EMBL" id="MFD1324481.1"/>
    </source>
</evidence>